<dbReference type="OrthoDB" id="9804774at2"/>
<evidence type="ECO:0000256" key="2">
    <source>
        <dbReference type="ARBA" id="ARBA00023002"/>
    </source>
</evidence>
<accession>A0A2Z4RGN6</accession>
<evidence type="ECO:0000256" key="3">
    <source>
        <dbReference type="RuleBase" id="RU000363"/>
    </source>
</evidence>
<proteinExistence type="inferred from homology"/>
<gene>
    <name evidence="5" type="ORF">DKY63_09420</name>
</gene>
<comment type="similarity">
    <text evidence="1 3">Belongs to the short-chain dehydrogenases/reductases (SDR) family.</text>
</comment>
<evidence type="ECO:0000313" key="5">
    <source>
        <dbReference type="EMBL" id="AWY40107.1"/>
    </source>
</evidence>
<evidence type="ECO:0000313" key="6">
    <source>
        <dbReference type="Proteomes" id="UP000250299"/>
    </source>
</evidence>
<evidence type="ECO:0000259" key="4">
    <source>
        <dbReference type="SMART" id="SM00822"/>
    </source>
</evidence>
<dbReference type="SUPFAM" id="SSF51735">
    <property type="entry name" value="NAD(P)-binding Rossmann-fold domains"/>
    <property type="match status" value="1"/>
</dbReference>
<dbReference type="AlphaFoldDB" id="A0A2Z4RGN6"/>
<dbReference type="GO" id="GO:0016491">
    <property type="term" value="F:oxidoreductase activity"/>
    <property type="evidence" value="ECO:0007669"/>
    <property type="project" value="UniProtKB-KW"/>
</dbReference>
<dbReference type="InterPro" id="IPR051687">
    <property type="entry name" value="Peroxisomal_Beta-Oxidation"/>
</dbReference>
<organism evidence="5 6">
    <name type="scientific">Pseudomonas putida</name>
    <name type="common">Arthrobacter siderocapsulatus</name>
    <dbReference type="NCBI Taxonomy" id="303"/>
    <lineage>
        <taxon>Bacteria</taxon>
        <taxon>Pseudomonadati</taxon>
        <taxon>Pseudomonadota</taxon>
        <taxon>Gammaproteobacteria</taxon>
        <taxon>Pseudomonadales</taxon>
        <taxon>Pseudomonadaceae</taxon>
        <taxon>Pseudomonas</taxon>
    </lineage>
</organism>
<dbReference type="PANTHER" id="PTHR45024">
    <property type="entry name" value="DEHYDROGENASES, SHORT CHAIN"/>
    <property type="match status" value="1"/>
</dbReference>
<dbReference type="InterPro" id="IPR036291">
    <property type="entry name" value="NAD(P)-bd_dom_sf"/>
</dbReference>
<keyword evidence="2" id="KW-0560">Oxidoreductase</keyword>
<dbReference type="EMBL" id="CP029693">
    <property type="protein sequence ID" value="AWY40107.1"/>
    <property type="molecule type" value="Genomic_DNA"/>
</dbReference>
<dbReference type="RefSeq" id="WP_110963856.1">
    <property type="nucleotide sequence ID" value="NZ_CP029693.1"/>
</dbReference>
<dbReference type="InterPro" id="IPR057326">
    <property type="entry name" value="KR_dom"/>
</dbReference>
<feature type="domain" description="Ketoreductase" evidence="4">
    <location>
        <begin position="7"/>
        <end position="204"/>
    </location>
</feature>
<dbReference type="Proteomes" id="UP000250299">
    <property type="component" value="Chromosome"/>
</dbReference>
<name>A0A2Z4RGN6_PSEPU</name>
<dbReference type="InterPro" id="IPR002347">
    <property type="entry name" value="SDR_fam"/>
</dbReference>
<dbReference type="PRINTS" id="PR00080">
    <property type="entry name" value="SDRFAMILY"/>
</dbReference>
<dbReference type="SMART" id="SM00822">
    <property type="entry name" value="PKS_KR"/>
    <property type="match status" value="1"/>
</dbReference>
<dbReference type="PRINTS" id="PR00081">
    <property type="entry name" value="GDHRDH"/>
</dbReference>
<dbReference type="Gene3D" id="3.40.50.720">
    <property type="entry name" value="NAD(P)-binding Rossmann-like Domain"/>
    <property type="match status" value="1"/>
</dbReference>
<dbReference type="PANTHER" id="PTHR45024:SF2">
    <property type="entry name" value="SCP2 DOMAIN-CONTAINING PROTEIN"/>
    <property type="match status" value="1"/>
</dbReference>
<reference evidence="5 6" key="1">
    <citation type="submission" date="2018-05" db="EMBL/GenBank/DDBJ databases">
        <title>Whole genome sequence of Pseudomonas putida JBC17.</title>
        <authorList>
            <person name="Lee Y.H."/>
            <person name="David K."/>
        </authorList>
    </citation>
    <scope>NUCLEOTIDE SEQUENCE [LARGE SCALE GENOMIC DNA]</scope>
    <source>
        <strain evidence="5 6">JBC17</strain>
    </source>
</reference>
<protein>
    <submittedName>
        <fullName evidence="5">SDR family NAD(P)-dependent oxidoreductase</fullName>
    </submittedName>
</protein>
<sequence length="287" mass="29849">MALLSGKVAIITGAGRGLGAAYATLLAAEGAAIVVNDLGRDENGAYIAESVAQGIRDSGGQAVAHTQDISTVEGGQTLCATALEHFGRADILINNAGILRDKSFLKLSEADWDAVIAVNLKSMYAVTQPVFGWMKENGGGVIVNTSSTSGLVGNFGQANYAASKCGAWGFSNVLAIEAAKFGVRVWTLAPAAVSALTAPLMDEISKAQLAPEHVAQVVLYMVSELSGQRTGHCLFASGQSVRELKLVSAEGIRGGGVDPQFSAQRLAAEEDKVFRSETALTIMDFAR</sequence>
<dbReference type="Pfam" id="PF00106">
    <property type="entry name" value="adh_short"/>
    <property type="match status" value="1"/>
</dbReference>
<evidence type="ECO:0000256" key="1">
    <source>
        <dbReference type="ARBA" id="ARBA00006484"/>
    </source>
</evidence>